<sequence>MKNKIIIIVLVILLIVVSGAFYFYSRGYRVQVPENLRVASQVDTLGDIEKQTEDINEEKIEVKEEVLAQEPFDGWNVVEVYNSLPRKYQELGKFDPNDDFGFIDPIIDYDNYYLEIADGELYSLTTVFLKSDGGSVVAVSNIGCGPLCHQDLYMLEYKDDKWVDITEEVFYPLRHVELDDVFRQKFEEKEGRAFDEGTDMVNFLLELPQFGTSITVYDMISDIEVAELKWNGQVFNFFWK</sequence>
<gene>
    <name evidence="1" type="ORF">COT97_02295</name>
</gene>
<protein>
    <submittedName>
        <fullName evidence="1">Uncharacterized protein</fullName>
    </submittedName>
</protein>
<organism evidence="1 2">
    <name type="scientific">Candidatus Falkowbacteria bacterium CG10_big_fil_rev_8_21_14_0_10_39_11</name>
    <dbReference type="NCBI Taxonomy" id="1974565"/>
    <lineage>
        <taxon>Bacteria</taxon>
        <taxon>Candidatus Falkowiibacteriota</taxon>
    </lineage>
</organism>
<dbReference type="AlphaFoldDB" id="A0A2H0V5C4"/>
<reference evidence="2" key="1">
    <citation type="submission" date="2017-09" db="EMBL/GenBank/DDBJ databases">
        <title>Depth-based differentiation of microbial function through sediment-hosted aquifers and enrichment of novel symbionts in the deep terrestrial subsurface.</title>
        <authorList>
            <person name="Probst A.J."/>
            <person name="Ladd B."/>
            <person name="Jarett J.K."/>
            <person name="Geller-Mcgrath D.E."/>
            <person name="Sieber C.M.K."/>
            <person name="Emerson J.B."/>
            <person name="Anantharaman K."/>
            <person name="Thomas B.C."/>
            <person name="Malmstrom R."/>
            <person name="Stieglmeier M."/>
            <person name="Klingl A."/>
            <person name="Woyke T."/>
            <person name="Ryan C.M."/>
            <person name="Banfield J.F."/>
        </authorList>
    </citation>
    <scope>NUCLEOTIDE SEQUENCE [LARGE SCALE GENOMIC DNA]</scope>
</reference>
<comment type="caution">
    <text evidence="1">The sequence shown here is derived from an EMBL/GenBank/DDBJ whole genome shotgun (WGS) entry which is preliminary data.</text>
</comment>
<dbReference type="Proteomes" id="UP000229901">
    <property type="component" value="Unassembled WGS sequence"/>
</dbReference>
<dbReference type="EMBL" id="PFAP01000011">
    <property type="protein sequence ID" value="PIR94296.1"/>
    <property type="molecule type" value="Genomic_DNA"/>
</dbReference>
<name>A0A2H0V5C4_9BACT</name>
<accession>A0A2H0V5C4</accession>
<evidence type="ECO:0000313" key="2">
    <source>
        <dbReference type="Proteomes" id="UP000229901"/>
    </source>
</evidence>
<proteinExistence type="predicted"/>
<evidence type="ECO:0000313" key="1">
    <source>
        <dbReference type="EMBL" id="PIR94296.1"/>
    </source>
</evidence>